<comment type="caution">
    <text evidence="1">The sequence shown here is derived from an EMBL/GenBank/DDBJ whole genome shotgun (WGS) entry which is preliminary data.</text>
</comment>
<dbReference type="AlphaFoldDB" id="A0A833SDW7"/>
<evidence type="ECO:0000313" key="1">
    <source>
        <dbReference type="EMBL" id="KAF3430805.1"/>
    </source>
</evidence>
<gene>
    <name evidence="1" type="ORF">E2986_13690</name>
</gene>
<reference evidence="1" key="1">
    <citation type="submission" date="2019-11" db="EMBL/GenBank/DDBJ databases">
        <title>The nuclear and mitochondrial genomes of Frieseomelitta varia - a highly eusocial stingless bee (Meliponini) with a permanently sterile worker caste.</title>
        <authorList>
            <person name="Freitas F.C.P."/>
            <person name="Lourenco A.P."/>
            <person name="Nunes F.M.F."/>
            <person name="Paschoal A.R."/>
            <person name="Abreu F.C.P."/>
            <person name="Barbin F.O."/>
            <person name="Bataglia L."/>
            <person name="Cardoso-Junior C.A.M."/>
            <person name="Cervoni M.S."/>
            <person name="Silva S.R."/>
            <person name="Dalarmi F."/>
            <person name="Del Lama M.A."/>
            <person name="Depintor T.S."/>
            <person name="Ferreira K.M."/>
            <person name="Goria P.S."/>
            <person name="Jaskot M.C."/>
            <person name="Lago D.C."/>
            <person name="Luna-Lucena D."/>
            <person name="Moda L.M."/>
            <person name="Nascimento L."/>
            <person name="Pedrino M."/>
            <person name="Rabico F.O."/>
            <person name="Sanches F.C."/>
            <person name="Santos D.E."/>
            <person name="Santos C.G."/>
            <person name="Vieira J."/>
            <person name="Lopes T.F."/>
            <person name="Barchuk A.R."/>
            <person name="Hartfelder K."/>
            <person name="Simoes Z.L.P."/>
            <person name="Bitondi M.M.G."/>
            <person name="Pinheiro D.G."/>
        </authorList>
    </citation>
    <scope>NUCLEOTIDE SEQUENCE</scope>
    <source>
        <strain evidence="1">USP_RPSP 00005682</strain>
        <tissue evidence="1">Whole individual</tissue>
    </source>
</reference>
<evidence type="ECO:0000313" key="2">
    <source>
        <dbReference type="Proteomes" id="UP000655588"/>
    </source>
</evidence>
<organism evidence="1 2">
    <name type="scientific">Frieseomelitta varia</name>
    <dbReference type="NCBI Taxonomy" id="561572"/>
    <lineage>
        <taxon>Eukaryota</taxon>
        <taxon>Metazoa</taxon>
        <taxon>Ecdysozoa</taxon>
        <taxon>Arthropoda</taxon>
        <taxon>Hexapoda</taxon>
        <taxon>Insecta</taxon>
        <taxon>Pterygota</taxon>
        <taxon>Neoptera</taxon>
        <taxon>Endopterygota</taxon>
        <taxon>Hymenoptera</taxon>
        <taxon>Apocrita</taxon>
        <taxon>Aculeata</taxon>
        <taxon>Apoidea</taxon>
        <taxon>Anthophila</taxon>
        <taxon>Apidae</taxon>
        <taxon>Frieseomelitta</taxon>
    </lineage>
</organism>
<dbReference type="Proteomes" id="UP000655588">
    <property type="component" value="Unassembled WGS sequence"/>
</dbReference>
<name>A0A833SDW7_9HYME</name>
<protein>
    <submittedName>
        <fullName evidence="1">Uncharacterized protein</fullName>
    </submittedName>
</protein>
<keyword evidence="2" id="KW-1185">Reference proteome</keyword>
<proteinExistence type="predicted"/>
<sequence>MLSIEACRKRNSSTDTSAYIPLILTQLIDIINRPNTPKTLLENTEVIPFLRSMLCTRGETFHSRHCSIRAPHIANIV</sequence>
<dbReference type="EMBL" id="WNWW01000005">
    <property type="protein sequence ID" value="KAF3430805.1"/>
    <property type="molecule type" value="Genomic_DNA"/>
</dbReference>
<accession>A0A833SDW7</accession>